<dbReference type="RefSeq" id="WP_138573713.1">
    <property type="nucleotide sequence ID" value="NZ_CP040819.1"/>
</dbReference>
<evidence type="ECO:0000313" key="5">
    <source>
        <dbReference type="EMBL" id="QDL93936.1"/>
    </source>
</evidence>
<dbReference type="PROSITE" id="PS00356">
    <property type="entry name" value="HTH_LACI_1"/>
    <property type="match status" value="1"/>
</dbReference>
<organism evidence="5 6">
    <name type="scientific">Paroceanicella profunda</name>
    <dbReference type="NCBI Taxonomy" id="2579971"/>
    <lineage>
        <taxon>Bacteria</taxon>
        <taxon>Pseudomonadati</taxon>
        <taxon>Pseudomonadota</taxon>
        <taxon>Alphaproteobacteria</taxon>
        <taxon>Rhodobacterales</taxon>
        <taxon>Paracoccaceae</taxon>
        <taxon>Paroceanicella</taxon>
    </lineage>
</organism>
<dbReference type="InterPro" id="IPR000843">
    <property type="entry name" value="HTH_LacI"/>
</dbReference>
<keyword evidence="3" id="KW-0804">Transcription</keyword>
<reference evidence="5 6" key="1">
    <citation type="submission" date="2019-06" db="EMBL/GenBank/DDBJ databases">
        <title>Genome sequence of Rhodobacteraceae bacterium D4M1.</title>
        <authorList>
            <person name="Cao J."/>
        </authorList>
    </citation>
    <scope>NUCLEOTIDE SEQUENCE [LARGE SCALE GENOMIC DNA]</scope>
    <source>
        <strain evidence="5 6">D4M1</strain>
        <plasmid evidence="6">pd4m1a</plasmid>
    </source>
</reference>
<evidence type="ECO:0000256" key="1">
    <source>
        <dbReference type="ARBA" id="ARBA00023015"/>
    </source>
</evidence>
<dbReference type="PROSITE" id="PS50932">
    <property type="entry name" value="HTH_LACI_2"/>
    <property type="match status" value="1"/>
</dbReference>
<dbReference type="GO" id="GO:0000976">
    <property type="term" value="F:transcription cis-regulatory region binding"/>
    <property type="evidence" value="ECO:0007669"/>
    <property type="project" value="TreeGrafter"/>
</dbReference>
<dbReference type="Proteomes" id="UP000305888">
    <property type="component" value="Plasmid pD4M1A"/>
</dbReference>
<feature type="domain" description="HTH lacI-type" evidence="4">
    <location>
        <begin position="9"/>
        <end position="52"/>
    </location>
</feature>
<dbReference type="SUPFAM" id="SSF53822">
    <property type="entry name" value="Periplasmic binding protein-like I"/>
    <property type="match status" value="1"/>
</dbReference>
<dbReference type="Gene3D" id="1.10.260.40">
    <property type="entry name" value="lambda repressor-like DNA-binding domains"/>
    <property type="match status" value="1"/>
</dbReference>
<geneLocation type="plasmid" evidence="6">
    <name>pd4m1a</name>
</geneLocation>
<dbReference type="CDD" id="cd06307">
    <property type="entry name" value="PBP1_sugar_binding"/>
    <property type="match status" value="1"/>
</dbReference>
<name>A0A5B8FYF0_9RHOB</name>
<dbReference type="Gene3D" id="3.40.50.2300">
    <property type="match status" value="2"/>
</dbReference>
<dbReference type="InterPro" id="IPR025997">
    <property type="entry name" value="SBP_2_dom"/>
</dbReference>
<dbReference type="SMART" id="SM00354">
    <property type="entry name" value="HTH_LACI"/>
    <property type="match status" value="1"/>
</dbReference>
<keyword evidence="1" id="KW-0805">Transcription regulation</keyword>
<sequence>MQDTPASRPLIEDVAARAGVSRATVDRVLNRRPGVRARTVERVLEAAAALDYLSAADVARMQQPEVAQYTFLLPRGGNPYLRLLGARLREIAAQPTPGSPRIRCHFEESFNPAAMAEALRRHGERSDGVAFMAVDHPLVRAAADHLVELGKRVVTLVSDVPNTRRHAYIGLENRQVGRTAGYLMARFAAGRSGSVALIAASRAYHAHGEREIGFLSILDEMMPGLRLTGTREGHDDRDENYHHARELIARNPDLVGIYNVGGSSDGIARALRESGRRILFIGHALTPDTRAALLDETMDACISQSPEAVITTALRALAGAELPAPALPMLIMLRENLD</sequence>
<dbReference type="Pfam" id="PF00356">
    <property type="entry name" value="LacI"/>
    <property type="match status" value="1"/>
</dbReference>
<dbReference type="SUPFAM" id="SSF47413">
    <property type="entry name" value="lambda repressor-like DNA-binding domains"/>
    <property type="match status" value="1"/>
</dbReference>
<dbReference type="CDD" id="cd01392">
    <property type="entry name" value="HTH_LacI"/>
    <property type="match status" value="1"/>
</dbReference>
<evidence type="ECO:0000313" key="6">
    <source>
        <dbReference type="Proteomes" id="UP000305888"/>
    </source>
</evidence>
<evidence type="ECO:0000256" key="2">
    <source>
        <dbReference type="ARBA" id="ARBA00023125"/>
    </source>
</evidence>
<gene>
    <name evidence="5" type="ORF">FDP22_18850</name>
</gene>
<dbReference type="EMBL" id="CP040819">
    <property type="protein sequence ID" value="QDL93936.1"/>
    <property type="molecule type" value="Genomic_DNA"/>
</dbReference>
<dbReference type="Pfam" id="PF13407">
    <property type="entry name" value="Peripla_BP_4"/>
    <property type="match status" value="1"/>
</dbReference>
<dbReference type="InterPro" id="IPR010982">
    <property type="entry name" value="Lambda_DNA-bd_dom_sf"/>
</dbReference>
<protein>
    <submittedName>
        <fullName evidence="5">LacI family transcriptional regulator</fullName>
    </submittedName>
</protein>
<dbReference type="OrthoDB" id="9805774at2"/>
<evidence type="ECO:0000259" key="4">
    <source>
        <dbReference type="PROSITE" id="PS50932"/>
    </source>
</evidence>
<evidence type="ECO:0000256" key="3">
    <source>
        <dbReference type="ARBA" id="ARBA00023163"/>
    </source>
</evidence>
<proteinExistence type="predicted"/>
<dbReference type="KEGG" id="ppru:FDP22_18850"/>
<dbReference type="InterPro" id="IPR028082">
    <property type="entry name" value="Peripla_BP_I"/>
</dbReference>
<dbReference type="GO" id="GO:0003700">
    <property type="term" value="F:DNA-binding transcription factor activity"/>
    <property type="evidence" value="ECO:0007669"/>
    <property type="project" value="TreeGrafter"/>
</dbReference>
<dbReference type="AlphaFoldDB" id="A0A5B8FYF0"/>
<keyword evidence="5" id="KW-0614">Plasmid</keyword>
<dbReference type="PANTHER" id="PTHR30146:SF152">
    <property type="entry name" value="TRANSCRIPTIONAL REGULATORY PROTEIN"/>
    <property type="match status" value="1"/>
</dbReference>
<keyword evidence="6" id="KW-1185">Reference proteome</keyword>
<dbReference type="PANTHER" id="PTHR30146">
    <property type="entry name" value="LACI-RELATED TRANSCRIPTIONAL REPRESSOR"/>
    <property type="match status" value="1"/>
</dbReference>
<keyword evidence="2" id="KW-0238">DNA-binding</keyword>
<accession>A0A5B8FYF0</accession>